<evidence type="ECO:0008006" key="4">
    <source>
        <dbReference type="Google" id="ProtNLM"/>
    </source>
</evidence>
<dbReference type="OrthoDB" id="10355431at2759"/>
<feature type="chain" id="PRO_5020308095" description="Secreted protein" evidence="1">
    <location>
        <begin position="29"/>
        <end position="131"/>
    </location>
</feature>
<feature type="signal peptide" evidence="1">
    <location>
        <begin position="1"/>
        <end position="28"/>
    </location>
</feature>
<dbReference type="Proteomes" id="UP000267251">
    <property type="component" value="Unassembled WGS sequence"/>
</dbReference>
<evidence type="ECO:0000256" key="1">
    <source>
        <dbReference type="SAM" id="SignalP"/>
    </source>
</evidence>
<evidence type="ECO:0000313" key="3">
    <source>
        <dbReference type="Proteomes" id="UP000267251"/>
    </source>
</evidence>
<gene>
    <name evidence="2" type="ORF">BJ684DRAFT_18111</name>
</gene>
<reference evidence="3" key="1">
    <citation type="journal article" date="2018" name="Nat. Microbiol.">
        <title>Leveraging single-cell genomics to expand the fungal tree of life.</title>
        <authorList>
            <person name="Ahrendt S.R."/>
            <person name="Quandt C.A."/>
            <person name="Ciobanu D."/>
            <person name="Clum A."/>
            <person name="Salamov A."/>
            <person name="Andreopoulos B."/>
            <person name="Cheng J.F."/>
            <person name="Woyke T."/>
            <person name="Pelin A."/>
            <person name="Henrissat B."/>
            <person name="Reynolds N.K."/>
            <person name="Benny G.L."/>
            <person name="Smith M.E."/>
            <person name="James T.Y."/>
            <person name="Grigoriev I.V."/>
        </authorList>
    </citation>
    <scope>NUCLEOTIDE SEQUENCE [LARGE SCALE GENOMIC DNA]</scope>
</reference>
<sequence>MLWFNAPSSLAVISMTSMALSWMPLSSASPFFDMRHRETFKCTGLDESVNPILHDAFSALSLRSASNFCTRLGPRSQPKVVGKVGPSHWRSWRCQDGPDASETICALDKVLDHLAHLEPYAGYTLAATLSL</sequence>
<keyword evidence="1" id="KW-0732">Signal</keyword>
<name>A0A4P9XXZ3_9FUNG</name>
<organism evidence="2 3">
    <name type="scientific">Piptocephalis cylindrospora</name>
    <dbReference type="NCBI Taxonomy" id="1907219"/>
    <lineage>
        <taxon>Eukaryota</taxon>
        <taxon>Fungi</taxon>
        <taxon>Fungi incertae sedis</taxon>
        <taxon>Zoopagomycota</taxon>
        <taxon>Zoopagomycotina</taxon>
        <taxon>Zoopagomycetes</taxon>
        <taxon>Zoopagales</taxon>
        <taxon>Piptocephalidaceae</taxon>
        <taxon>Piptocephalis</taxon>
    </lineage>
</organism>
<evidence type="ECO:0000313" key="2">
    <source>
        <dbReference type="EMBL" id="RKP11276.1"/>
    </source>
</evidence>
<keyword evidence="3" id="KW-1185">Reference proteome</keyword>
<dbReference type="EMBL" id="KZ989050">
    <property type="protein sequence ID" value="RKP11276.1"/>
    <property type="molecule type" value="Genomic_DNA"/>
</dbReference>
<protein>
    <recommendedName>
        <fullName evidence="4">Secreted protein</fullName>
    </recommendedName>
</protein>
<dbReference type="AlphaFoldDB" id="A0A4P9XXZ3"/>
<proteinExistence type="predicted"/>
<accession>A0A4P9XXZ3</accession>